<dbReference type="InterPro" id="IPR002514">
    <property type="entry name" value="Transposase_8"/>
</dbReference>
<keyword evidence="3" id="KW-1185">Reference proteome</keyword>
<feature type="coiled-coil region" evidence="1">
    <location>
        <begin position="61"/>
        <end position="88"/>
    </location>
</feature>
<dbReference type="Pfam" id="PF01527">
    <property type="entry name" value="HTH_Tnp_1"/>
    <property type="match status" value="1"/>
</dbReference>
<evidence type="ECO:0000313" key="3">
    <source>
        <dbReference type="Proteomes" id="UP001500274"/>
    </source>
</evidence>
<dbReference type="RefSeq" id="WP_344226186.1">
    <property type="nucleotide sequence ID" value="NZ_BAAARI010000002.1"/>
</dbReference>
<name>A0ABN3P6W9_9MICO</name>
<keyword evidence="1" id="KW-0175">Coiled coil</keyword>
<comment type="caution">
    <text evidence="2">The sequence shown here is derived from an EMBL/GenBank/DDBJ whole genome shotgun (WGS) entry which is preliminary data.</text>
</comment>
<dbReference type="Gene3D" id="1.10.10.10">
    <property type="entry name" value="Winged helix-like DNA-binding domain superfamily/Winged helix DNA-binding domain"/>
    <property type="match status" value="1"/>
</dbReference>
<dbReference type="SUPFAM" id="SSF46689">
    <property type="entry name" value="Homeodomain-like"/>
    <property type="match status" value="1"/>
</dbReference>
<evidence type="ECO:0000313" key="2">
    <source>
        <dbReference type="EMBL" id="GAA2567625.1"/>
    </source>
</evidence>
<evidence type="ECO:0000256" key="1">
    <source>
        <dbReference type="SAM" id="Coils"/>
    </source>
</evidence>
<proteinExistence type="predicted"/>
<reference evidence="2 3" key="1">
    <citation type="journal article" date="2019" name="Int. J. Syst. Evol. Microbiol.">
        <title>The Global Catalogue of Microorganisms (GCM) 10K type strain sequencing project: providing services to taxonomists for standard genome sequencing and annotation.</title>
        <authorList>
            <consortium name="The Broad Institute Genomics Platform"/>
            <consortium name="The Broad Institute Genome Sequencing Center for Infectious Disease"/>
            <person name="Wu L."/>
            <person name="Ma J."/>
        </authorList>
    </citation>
    <scope>NUCLEOTIDE SEQUENCE [LARGE SCALE GENOMIC DNA]</scope>
    <source>
        <strain evidence="2 3">JCM 16365</strain>
    </source>
</reference>
<dbReference type="InterPro" id="IPR036388">
    <property type="entry name" value="WH-like_DNA-bd_sf"/>
</dbReference>
<gene>
    <name evidence="2" type="ORF">GCM10009862_02900</name>
</gene>
<dbReference type="InterPro" id="IPR009057">
    <property type="entry name" value="Homeodomain-like_sf"/>
</dbReference>
<protein>
    <recommendedName>
        <fullName evidence="4">Transposase</fullName>
    </recommendedName>
</protein>
<accession>A0ABN3P6W9</accession>
<sequence length="163" mass="18367">MNRKYSPEMRERALRMLAETRPSHPTMMSAVRHVAGLLGMSPETLRLWQHEVDAGVKPGLTTDAAAEIKRLQKENAELRKANEMADSSGGRNEFCELLRWWEPDPVSRTPELRRCSSRKESVRCLLPTRRSSGVEPWISLRRETLSATLPVILGSVSRVCGTG</sequence>
<dbReference type="Proteomes" id="UP001500274">
    <property type="component" value="Unassembled WGS sequence"/>
</dbReference>
<evidence type="ECO:0008006" key="4">
    <source>
        <dbReference type="Google" id="ProtNLM"/>
    </source>
</evidence>
<organism evidence="2 3">
    <name type="scientific">Microbacterium binotii</name>
    <dbReference type="NCBI Taxonomy" id="462710"/>
    <lineage>
        <taxon>Bacteria</taxon>
        <taxon>Bacillati</taxon>
        <taxon>Actinomycetota</taxon>
        <taxon>Actinomycetes</taxon>
        <taxon>Micrococcales</taxon>
        <taxon>Microbacteriaceae</taxon>
        <taxon>Microbacterium</taxon>
    </lineage>
</organism>
<dbReference type="EMBL" id="BAAARI010000002">
    <property type="protein sequence ID" value="GAA2567625.1"/>
    <property type="molecule type" value="Genomic_DNA"/>
</dbReference>